<evidence type="ECO:0000256" key="1">
    <source>
        <dbReference type="SAM" id="MobiDB-lite"/>
    </source>
</evidence>
<dbReference type="EMBL" id="KB321021">
    <property type="protein sequence ID" value="ELW48822.1"/>
    <property type="molecule type" value="Genomic_DNA"/>
</dbReference>
<proteinExistence type="predicted"/>
<protein>
    <submittedName>
        <fullName evidence="2">Uncharacterized protein</fullName>
    </submittedName>
</protein>
<organism evidence="2 3">
    <name type="scientific">Tupaia chinensis</name>
    <name type="common">Chinese tree shrew</name>
    <name type="synonym">Tupaia belangeri chinensis</name>
    <dbReference type="NCBI Taxonomy" id="246437"/>
    <lineage>
        <taxon>Eukaryota</taxon>
        <taxon>Metazoa</taxon>
        <taxon>Chordata</taxon>
        <taxon>Craniata</taxon>
        <taxon>Vertebrata</taxon>
        <taxon>Euteleostomi</taxon>
        <taxon>Mammalia</taxon>
        <taxon>Eutheria</taxon>
        <taxon>Euarchontoglires</taxon>
        <taxon>Scandentia</taxon>
        <taxon>Tupaiidae</taxon>
        <taxon>Tupaia</taxon>
    </lineage>
</organism>
<feature type="region of interest" description="Disordered" evidence="1">
    <location>
        <begin position="181"/>
        <end position="243"/>
    </location>
</feature>
<dbReference type="AlphaFoldDB" id="L9JI78"/>
<name>L9JI78_TUPCH</name>
<feature type="region of interest" description="Disordered" evidence="1">
    <location>
        <begin position="138"/>
        <end position="158"/>
    </location>
</feature>
<evidence type="ECO:0000313" key="2">
    <source>
        <dbReference type="EMBL" id="ELW48822.1"/>
    </source>
</evidence>
<accession>L9JI78</accession>
<reference evidence="3" key="2">
    <citation type="journal article" date="2013" name="Nat. Commun.">
        <title>Genome of the Chinese tree shrew.</title>
        <authorList>
            <person name="Fan Y."/>
            <person name="Huang Z.Y."/>
            <person name="Cao C.C."/>
            <person name="Chen C.S."/>
            <person name="Chen Y.X."/>
            <person name="Fan D.D."/>
            <person name="He J."/>
            <person name="Hou H.L."/>
            <person name="Hu L."/>
            <person name="Hu X.T."/>
            <person name="Jiang X.T."/>
            <person name="Lai R."/>
            <person name="Lang Y.S."/>
            <person name="Liang B."/>
            <person name="Liao S.G."/>
            <person name="Mu D."/>
            <person name="Ma Y.Y."/>
            <person name="Niu Y.Y."/>
            <person name="Sun X.Q."/>
            <person name="Xia J.Q."/>
            <person name="Xiao J."/>
            <person name="Xiong Z.Q."/>
            <person name="Xu L."/>
            <person name="Yang L."/>
            <person name="Zhang Y."/>
            <person name="Zhao W."/>
            <person name="Zhao X.D."/>
            <person name="Zheng Y.T."/>
            <person name="Zhou J.M."/>
            <person name="Zhu Y.B."/>
            <person name="Zhang G.J."/>
            <person name="Wang J."/>
            <person name="Yao Y.G."/>
        </authorList>
    </citation>
    <scope>NUCLEOTIDE SEQUENCE [LARGE SCALE GENOMIC DNA]</scope>
</reference>
<evidence type="ECO:0000313" key="3">
    <source>
        <dbReference type="Proteomes" id="UP000011518"/>
    </source>
</evidence>
<keyword evidence="3" id="KW-1185">Reference proteome</keyword>
<dbReference type="Proteomes" id="UP000011518">
    <property type="component" value="Unassembled WGS sequence"/>
</dbReference>
<gene>
    <name evidence="2" type="ORF">TREES_T100014311</name>
</gene>
<sequence>MPAHEAWTPPTVVSGDVKVSGSVLWCSRVSLQTCSHRLRRAKGNLSSRAASGNRHGAICFHIRGEGSGTVLRQAVGLVPSVLAVPEVVMCPARDSREHRECGGLLFQSLPGVETSTRGRQEPLQVFFCRSKRSAKRLCSSSPGLDRQPKCSAGPSPFQPLRAAALEGRPDSTEGAVLSGADEIWPGHPSTEAGQLQGKGSAWSVSPAPEAALHPAAGPAWSPTGGNREEGGKGKRISKGPPAG</sequence>
<dbReference type="InParanoid" id="L9JI78"/>
<reference evidence="3" key="1">
    <citation type="submission" date="2012-07" db="EMBL/GenBank/DDBJ databases">
        <title>Genome of the Chinese tree shrew, a rising model animal genetically related to primates.</title>
        <authorList>
            <person name="Zhang G."/>
            <person name="Fan Y."/>
            <person name="Yao Y."/>
            <person name="Huang Z."/>
        </authorList>
    </citation>
    <scope>NUCLEOTIDE SEQUENCE [LARGE SCALE GENOMIC DNA]</scope>
</reference>